<dbReference type="EMBL" id="QPFP01000065">
    <property type="protein sequence ID" value="TEB24618.1"/>
    <property type="molecule type" value="Genomic_DNA"/>
</dbReference>
<organism evidence="2 3">
    <name type="scientific">Coprinellus micaceus</name>
    <name type="common">Glistening ink-cap mushroom</name>
    <name type="synonym">Coprinus micaceus</name>
    <dbReference type="NCBI Taxonomy" id="71717"/>
    <lineage>
        <taxon>Eukaryota</taxon>
        <taxon>Fungi</taxon>
        <taxon>Dikarya</taxon>
        <taxon>Basidiomycota</taxon>
        <taxon>Agaricomycotina</taxon>
        <taxon>Agaricomycetes</taxon>
        <taxon>Agaricomycetidae</taxon>
        <taxon>Agaricales</taxon>
        <taxon>Agaricineae</taxon>
        <taxon>Psathyrellaceae</taxon>
        <taxon>Coprinellus</taxon>
    </lineage>
</organism>
<reference evidence="2 3" key="1">
    <citation type="journal article" date="2019" name="Nat. Ecol. Evol.">
        <title>Megaphylogeny resolves global patterns of mushroom evolution.</title>
        <authorList>
            <person name="Varga T."/>
            <person name="Krizsan K."/>
            <person name="Foldi C."/>
            <person name="Dima B."/>
            <person name="Sanchez-Garcia M."/>
            <person name="Sanchez-Ramirez S."/>
            <person name="Szollosi G.J."/>
            <person name="Szarkandi J.G."/>
            <person name="Papp V."/>
            <person name="Albert L."/>
            <person name="Andreopoulos W."/>
            <person name="Angelini C."/>
            <person name="Antonin V."/>
            <person name="Barry K.W."/>
            <person name="Bougher N.L."/>
            <person name="Buchanan P."/>
            <person name="Buyck B."/>
            <person name="Bense V."/>
            <person name="Catcheside P."/>
            <person name="Chovatia M."/>
            <person name="Cooper J."/>
            <person name="Damon W."/>
            <person name="Desjardin D."/>
            <person name="Finy P."/>
            <person name="Geml J."/>
            <person name="Haridas S."/>
            <person name="Hughes K."/>
            <person name="Justo A."/>
            <person name="Karasinski D."/>
            <person name="Kautmanova I."/>
            <person name="Kiss B."/>
            <person name="Kocsube S."/>
            <person name="Kotiranta H."/>
            <person name="LaButti K.M."/>
            <person name="Lechner B.E."/>
            <person name="Liimatainen K."/>
            <person name="Lipzen A."/>
            <person name="Lukacs Z."/>
            <person name="Mihaltcheva S."/>
            <person name="Morgado L.N."/>
            <person name="Niskanen T."/>
            <person name="Noordeloos M.E."/>
            <person name="Ohm R.A."/>
            <person name="Ortiz-Santana B."/>
            <person name="Ovrebo C."/>
            <person name="Racz N."/>
            <person name="Riley R."/>
            <person name="Savchenko A."/>
            <person name="Shiryaev A."/>
            <person name="Soop K."/>
            <person name="Spirin V."/>
            <person name="Szebenyi C."/>
            <person name="Tomsovsky M."/>
            <person name="Tulloss R.E."/>
            <person name="Uehling J."/>
            <person name="Grigoriev I.V."/>
            <person name="Vagvolgyi C."/>
            <person name="Papp T."/>
            <person name="Martin F.M."/>
            <person name="Miettinen O."/>
            <person name="Hibbett D.S."/>
            <person name="Nagy L.G."/>
        </authorList>
    </citation>
    <scope>NUCLEOTIDE SEQUENCE [LARGE SCALE GENOMIC DNA]</scope>
    <source>
        <strain evidence="2 3">FP101781</strain>
    </source>
</reference>
<protein>
    <submittedName>
        <fullName evidence="2">Uncharacterized protein</fullName>
    </submittedName>
</protein>
<name>A0A4Y7SSK3_COPMI</name>
<dbReference type="AlphaFoldDB" id="A0A4Y7SSK3"/>
<evidence type="ECO:0000313" key="3">
    <source>
        <dbReference type="Proteomes" id="UP000298030"/>
    </source>
</evidence>
<feature type="region of interest" description="Disordered" evidence="1">
    <location>
        <begin position="85"/>
        <end position="127"/>
    </location>
</feature>
<sequence>MGLDVDVDPTLSHFIDNAHNLHHSNSNSNAFLPSYSPPIRPSVDASIDPGTPPRGTYSTPKQNHTPTHHRASICLRTTYAHLPNPYAPPTYQSPPYAIRHTPYGRTTAPSPPGPQIHARLPPTHRPA</sequence>
<proteinExistence type="predicted"/>
<keyword evidence="3" id="KW-1185">Reference proteome</keyword>
<gene>
    <name evidence="2" type="ORF">FA13DRAFT_1797160</name>
</gene>
<dbReference type="Proteomes" id="UP000298030">
    <property type="component" value="Unassembled WGS sequence"/>
</dbReference>
<evidence type="ECO:0000256" key="1">
    <source>
        <dbReference type="SAM" id="MobiDB-lite"/>
    </source>
</evidence>
<evidence type="ECO:0000313" key="2">
    <source>
        <dbReference type="EMBL" id="TEB24618.1"/>
    </source>
</evidence>
<feature type="compositionally biased region" description="Polar residues" evidence="1">
    <location>
        <begin position="56"/>
        <end position="65"/>
    </location>
</feature>
<comment type="caution">
    <text evidence="2">The sequence shown here is derived from an EMBL/GenBank/DDBJ whole genome shotgun (WGS) entry which is preliminary data.</text>
</comment>
<accession>A0A4Y7SSK3</accession>
<feature type="region of interest" description="Disordered" evidence="1">
    <location>
        <begin position="26"/>
        <end position="68"/>
    </location>
</feature>